<keyword evidence="3" id="KW-1003">Cell membrane</keyword>
<dbReference type="Proteomes" id="UP000655550">
    <property type="component" value="Unassembled WGS sequence"/>
</dbReference>
<dbReference type="Pfam" id="PF06977">
    <property type="entry name" value="SdiA-regulated"/>
    <property type="match status" value="1"/>
</dbReference>
<evidence type="ECO:0000256" key="4">
    <source>
        <dbReference type="ARBA" id="ARBA00023136"/>
    </source>
</evidence>
<dbReference type="CDD" id="cd09971">
    <property type="entry name" value="SdiA-regulated"/>
    <property type="match status" value="1"/>
</dbReference>
<dbReference type="EMBL" id="BMDE01000002">
    <property type="protein sequence ID" value="GGH90271.1"/>
    <property type="molecule type" value="Genomic_DNA"/>
</dbReference>
<evidence type="ECO:0000313" key="6">
    <source>
        <dbReference type="Proteomes" id="UP000655550"/>
    </source>
</evidence>
<comment type="subcellular location">
    <subcellularLocation>
        <location evidence="1">Cell membrane</location>
    </subcellularLocation>
</comment>
<dbReference type="Gene3D" id="2.120.10.30">
    <property type="entry name" value="TolB, C-terminal domain"/>
    <property type="match status" value="1"/>
</dbReference>
<evidence type="ECO:0000256" key="2">
    <source>
        <dbReference type="ARBA" id="ARBA00009852"/>
    </source>
</evidence>
<accession>A0ABQ2AEK0</accession>
<dbReference type="InterPro" id="IPR009722">
    <property type="entry name" value="YjiK/CarP"/>
</dbReference>
<dbReference type="RefSeq" id="WP_371870507.1">
    <property type="nucleotide sequence ID" value="NZ_BMDE01000002.1"/>
</dbReference>
<comment type="similarity">
    <text evidence="2">Belongs to the YjiK family.</text>
</comment>
<organism evidence="5 6">
    <name type="scientific">Pseudomonas fluvialis</name>
    <dbReference type="NCBI Taxonomy" id="1793966"/>
    <lineage>
        <taxon>Bacteria</taxon>
        <taxon>Pseudomonadati</taxon>
        <taxon>Pseudomonadota</taxon>
        <taxon>Gammaproteobacteria</taxon>
        <taxon>Pseudomonadales</taxon>
        <taxon>Pseudomonadaceae</taxon>
        <taxon>Pseudomonas</taxon>
    </lineage>
</organism>
<dbReference type="SUPFAM" id="SSF50956">
    <property type="entry name" value="Thermostable phytase (3-phytase)"/>
    <property type="match status" value="1"/>
</dbReference>
<evidence type="ECO:0000256" key="1">
    <source>
        <dbReference type="ARBA" id="ARBA00004236"/>
    </source>
</evidence>
<reference evidence="6" key="1">
    <citation type="journal article" date="2019" name="Int. J. Syst. Evol. Microbiol.">
        <title>The Global Catalogue of Microorganisms (GCM) 10K type strain sequencing project: providing services to taxonomists for standard genome sequencing and annotation.</title>
        <authorList>
            <consortium name="The Broad Institute Genomics Platform"/>
            <consortium name="The Broad Institute Genome Sequencing Center for Infectious Disease"/>
            <person name="Wu L."/>
            <person name="Ma J."/>
        </authorList>
    </citation>
    <scope>NUCLEOTIDE SEQUENCE [LARGE SCALE GENOMIC DNA]</scope>
    <source>
        <strain evidence="6">CCM 8778</strain>
    </source>
</reference>
<sequence>MTSLELYPTMNKPIRLVVLLGLSLLLVGLAQHYRLFERAWFSVQEWRNAAQWRERSLWLGDYQVVIEAQPVAGLSDLSALTYDPQRRSLFSVTNKPARVVELSLDGQLKRIIELRGFGDPEAIEYIQPGIFVIADEREQRLVKVFIDEHTRLLDANGLQQLALGLGRNGNKGFEGLAWNSSSERLWVAKERDPVRIFEIVGFPHVQRELPLSLEVNSDPHRDAGLFLRDLSSLDHDRSTGHLLVLSDESRLILELDSQGKPVSSLSLLRGRHGLQRSVPQAEGLASDEQGNLYLVSEPNLFYRFSKPEQATAN</sequence>
<gene>
    <name evidence="5" type="ORF">GCM10007363_07370</name>
</gene>
<protein>
    <recommendedName>
        <fullName evidence="7">SdiA-regulated domain-containing protein</fullName>
    </recommendedName>
</protein>
<evidence type="ECO:0000313" key="5">
    <source>
        <dbReference type="EMBL" id="GGH90271.1"/>
    </source>
</evidence>
<keyword evidence="6" id="KW-1185">Reference proteome</keyword>
<dbReference type="InterPro" id="IPR011042">
    <property type="entry name" value="6-blade_b-propeller_TolB-like"/>
</dbReference>
<proteinExistence type="inferred from homology"/>
<evidence type="ECO:0008006" key="7">
    <source>
        <dbReference type="Google" id="ProtNLM"/>
    </source>
</evidence>
<name>A0ABQ2AEK0_9PSED</name>
<keyword evidence="4" id="KW-0472">Membrane</keyword>
<evidence type="ECO:0000256" key="3">
    <source>
        <dbReference type="ARBA" id="ARBA00022475"/>
    </source>
</evidence>
<comment type="caution">
    <text evidence="5">The sequence shown here is derived from an EMBL/GenBank/DDBJ whole genome shotgun (WGS) entry which is preliminary data.</text>
</comment>